<feature type="transmembrane region" description="Helical" evidence="1">
    <location>
        <begin position="83"/>
        <end position="104"/>
    </location>
</feature>
<organism evidence="2 3">
    <name type="scientific">Cristinia sonorae</name>
    <dbReference type="NCBI Taxonomy" id="1940300"/>
    <lineage>
        <taxon>Eukaryota</taxon>
        <taxon>Fungi</taxon>
        <taxon>Dikarya</taxon>
        <taxon>Basidiomycota</taxon>
        <taxon>Agaricomycotina</taxon>
        <taxon>Agaricomycetes</taxon>
        <taxon>Agaricomycetidae</taxon>
        <taxon>Agaricales</taxon>
        <taxon>Pleurotineae</taxon>
        <taxon>Stephanosporaceae</taxon>
        <taxon>Cristinia</taxon>
    </lineage>
</organism>
<feature type="transmembrane region" description="Helical" evidence="1">
    <location>
        <begin position="12"/>
        <end position="37"/>
    </location>
</feature>
<evidence type="ECO:0000256" key="1">
    <source>
        <dbReference type="SAM" id="Phobius"/>
    </source>
</evidence>
<dbReference type="OrthoDB" id="3197626at2759"/>
<keyword evidence="1" id="KW-1133">Transmembrane helix</keyword>
<name>A0A8K0UXI2_9AGAR</name>
<dbReference type="AlphaFoldDB" id="A0A8K0UXI2"/>
<proteinExistence type="predicted"/>
<feature type="transmembrane region" description="Helical" evidence="1">
    <location>
        <begin position="49"/>
        <end position="71"/>
    </location>
</feature>
<keyword evidence="1" id="KW-0812">Transmembrane</keyword>
<gene>
    <name evidence="2" type="ORF">BXZ70DRAFT_426153</name>
</gene>
<comment type="caution">
    <text evidence="2">The sequence shown here is derived from an EMBL/GenBank/DDBJ whole genome shotgun (WGS) entry which is preliminary data.</text>
</comment>
<protein>
    <submittedName>
        <fullName evidence="2">Uncharacterized protein</fullName>
    </submittedName>
</protein>
<keyword evidence="1" id="KW-0472">Membrane</keyword>
<feature type="transmembrane region" description="Helical" evidence="1">
    <location>
        <begin position="191"/>
        <end position="213"/>
    </location>
</feature>
<evidence type="ECO:0000313" key="2">
    <source>
        <dbReference type="EMBL" id="KAH8106235.1"/>
    </source>
</evidence>
<keyword evidence="3" id="KW-1185">Reference proteome</keyword>
<evidence type="ECO:0000313" key="3">
    <source>
        <dbReference type="Proteomes" id="UP000813824"/>
    </source>
</evidence>
<reference evidence="2" key="1">
    <citation type="journal article" date="2021" name="New Phytol.">
        <title>Evolutionary innovations through gain and loss of genes in the ectomycorrhizal Boletales.</title>
        <authorList>
            <person name="Wu G."/>
            <person name="Miyauchi S."/>
            <person name="Morin E."/>
            <person name="Kuo A."/>
            <person name="Drula E."/>
            <person name="Varga T."/>
            <person name="Kohler A."/>
            <person name="Feng B."/>
            <person name="Cao Y."/>
            <person name="Lipzen A."/>
            <person name="Daum C."/>
            <person name="Hundley H."/>
            <person name="Pangilinan J."/>
            <person name="Johnson J."/>
            <person name="Barry K."/>
            <person name="LaButti K."/>
            <person name="Ng V."/>
            <person name="Ahrendt S."/>
            <person name="Min B."/>
            <person name="Choi I.G."/>
            <person name="Park H."/>
            <person name="Plett J.M."/>
            <person name="Magnuson J."/>
            <person name="Spatafora J.W."/>
            <person name="Nagy L.G."/>
            <person name="Henrissat B."/>
            <person name="Grigoriev I.V."/>
            <person name="Yang Z.L."/>
            <person name="Xu J."/>
            <person name="Martin F.M."/>
        </authorList>
    </citation>
    <scope>NUCLEOTIDE SEQUENCE</scope>
    <source>
        <strain evidence="2">KKN 215</strain>
    </source>
</reference>
<feature type="transmembrane region" description="Helical" evidence="1">
    <location>
        <begin position="124"/>
        <end position="146"/>
    </location>
</feature>
<accession>A0A8K0UXI2</accession>
<sequence length="333" mass="37599">MWSRMVLDHRSAQVHLAIVFYFLCRYCIFFALIGLLLSLSVTRPINCSALYTFNSWTGNMAILAASTSLMIRTIALWERKPKVVIPLLVLCVAHWAILWRGMFIVRATYDDTEDACTVTATDHIFLNISFFTTMGFDLIILGFTIASLTWRHRTRSDLWHLLFRDGLVYFVITFLCNAIPAVFNVLNLNPIMNVIATIPAATFSCIAACRLVVRLQDFNRNSGDIFVNSASHYSTPHSPRSQIRFSKMHANRLARAPPRRPEVCITTDHFVLNDMSPITPTTATPLSPYTPVTPGSMDRGASFDFKIEQVQKDVESGVYVGDSEIFGRGKEEK</sequence>
<dbReference type="EMBL" id="JAEVFJ010000003">
    <property type="protein sequence ID" value="KAH8106235.1"/>
    <property type="molecule type" value="Genomic_DNA"/>
</dbReference>
<feature type="transmembrane region" description="Helical" evidence="1">
    <location>
        <begin position="167"/>
        <end position="185"/>
    </location>
</feature>
<dbReference type="Proteomes" id="UP000813824">
    <property type="component" value="Unassembled WGS sequence"/>
</dbReference>